<dbReference type="GO" id="GO:0043842">
    <property type="term" value="F:Kdo transferase activity"/>
    <property type="evidence" value="ECO:0007669"/>
    <property type="project" value="UniProtKB-EC"/>
</dbReference>
<evidence type="ECO:0000256" key="10">
    <source>
        <dbReference type="RuleBase" id="RU365103"/>
    </source>
</evidence>
<comment type="similarity">
    <text evidence="10">Belongs to the glycosyltransferase group 1 family.</text>
</comment>
<dbReference type="InterPro" id="IPR039901">
    <property type="entry name" value="Kdotransferase"/>
</dbReference>
<dbReference type="AlphaFoldDB" id="A0A2W5RAD8"/>
<feature type="site" description="Transition state stabilizer" evidence="9">
    <location>
        <position position="212"/>
    </location>
</feature>
<dbReference type="Gene3D" id="3.40.50.11720">
    <property type="entry name" value="3-Deoxy-D-manno-octulosonic-acid transferase, N-terminal domain"/>
    <property type="match status" value="1"/>
</dbReference>
<dbReference type="PANTHER" id="PTHR42755">
    <property type="entry name" value="3-DEOXY-MANNO-OCTULOSONATE CYTIDYLYLTRANSFERASE"/>
    <property type="match status" value="1"/>
</dbReference>
<keyword evidence="10" id="KW-0812">Transmembrane</keyword>
<evidence type="ECO:0000259" key="11">
    <source>
        <dbReference type="Pfam" id="PF04413"/>
    </source>
</evidence>
<organism evidence="12 13">
    <name type="scientific">Ancylobacter novellus</name>
    <name type="common">Thiobacillus novellus</name>
    <dbReference type="NCBI Taxonomy" id="921"/>
    <lineage>
        <taxon>Bacteria</taxon>
        <taxon>Pseudomonadati</taxon>
        <taxon>Pseudomonadota</taxon>
        <taxon>Alphaproteobacteria</taxon>
        <taxon>Hyphomicrobiales</taxon>
        <taxon>Xanthobacteraceae</taxon>
        <taxon>Ancylobacter</taxon>
    </lineage>
</organism>
<proteinExistence type="inferred from homology"/>
<evidence type="ECO:0000256" key="2">
    <source>
        <dbReference type="ARBA" id="ARBA00004713"/>
    </source>
</evidence>
<comment type="subcellular location">
    <subcellularLocation>
        <location evidence="10">Cell membrane</location>
    </subcellularLocation>
</comment>
<feature type="transmembrane region" description="Helical" evidence="10">
    <location>
        <begin position="12"/>
        <end position="32"/>
    </location>
</feature>
<dbReference type="EMBL" id="QFQD01000001">
    <property type="protein sequence ID" value="PZQ85982.1"/>
    <property type="molecule type" value="Genomic_DNA"/>
</dbReference>
<feature type="active site" description="Proton acceptor" evidence="8">
    <location>
        <position position="68"/>
    </location>
</feature>
<evidence type="ECO:0000256" key="3">
    <source>
        <dbReference type="ARBA" id="ARBA00012621"/>
    </source>
</evidence>
<dbReference type="Gene3D" id="3.40.50.2000">
    <property type="entry name" value="Glycogen Phosphorylase B"/>
    <property type="match status" value="1"/>
</dbReference>
<dbReference type="SUPFAM" id="SSF53756">
    <property type="entry name" value="UDP-Glycosyltransferase/glycogen phosphorylase"/>
    <property type="match status" value="1"/>
</dbReference>
<accession>A0A2W5RAD8</accession>
<keyword evidence="10" id="KW-0448">Lipopolysaccharide biosynthesis</keyword>
<protein>
    <recommendedName>
        <fullName evidence="4 10">3-deoxy-D-manno-octulosonic acid transferase</fullName>
        <shortName evidence="10">Kdo transferase</shortName>
        <ecNumber evidence="3 10">2.4.99.12</ecNumber>
    </recommendedName>
    <alternativeName>
        <fullName evidence="6 10">Lipid IV(A) 3-deoxy-D-manno-octulosonic acid transferase</fullName>
    </alternativeName>
</protein>
<keyword evidence="10" id="KW-1133">Transmembrane helix</keyword>
<keyword evidence="10" id="KW-1003">Cell membrane</keyword>
<evidence type="ECO:0000313" key="12">
    <source>
        <dbReference type="EMBL" id="PZQ85982.1"/>
    </source>
</evidence>
<gene>
    <name evidence="12" type="ORF">DI549_00395</name>
</gene>
<evidence type="ECO:0000256" key="7">
    <source>
        <dbReference type="ARBA" id="ARBA00049183"/>
    </source>
</evidence>
<dbReference type="GO" id="GO:0009244">
    <property type="term" value="P:lipopolysaccharide core region biosynthetic process"/>
    <property type="evidence" value="ECO:0007669"/>
    <property type="project" value="UniProtKB-UniRule"/>
</dbReference>
<evidence type="ECO:0000256" key="6">
    <source>
        <dbReference type="ARBA" id="ARBA00031445"/>
    </source>
</evidence>
<dbReference type="Pfam" id="PF04413">
    <property type="entry name" value="Glycos_transf_N"/>
    <property type="match status" value="1"/>
</dbReference>
<feature type="domain" description="3-deoxy-D-manno-octulosonic-acid transferase N-terminal" evidence="11">
    <location>
        <begin position="41"/>
        <end position="214"/>
    </location>
</feature>
<evidence type="ECO:0000256" key="9">
    <source>
        <dbReference type="PIRSR" id="PIRSR639901-2"/>
    </source>
</evidence>
<keyword evidence="10" id="KW-0472">Membrane</keyword>
<sequence>MASARSTLLIRLYRLATWLVTPFVRFMLIGRIKRGKEDPARLKERFGRAGAPRPKGPLVWLHGASVGEMLAVLPMIDRLRARGFHVLLTSGTVTSARLAATRLPPDIVHQFVPLDSPLFLRRFLKHWRPDLALLVESELWPNLLIEVNARRIPLVLVNARMSPRSFASWQRVGASVAALLGRVDLCLAQAPDDAERLKALGAPRVAVTGNLKFDSPPPPVDIVAFDHLRATSSGRTVFVAASTHPGEEEIVVAAHQRLAKEIPNLLTIIAPRHPERGLDVARIANDAGCPAVLRSDGYLPDKGTQIYVADTIGELGLFYRLGTVALLGGSLVRKGGQNPIEPIKLDMAILHGPHTTNFSDLYADLDADRGAAPVTDERSLAATAFTLLKDHAARRRMVEAGQITVDRLGGALERTLVAIGPYLVQIRLERR</sequence>
<comment type="pathway">
    <text evidence="2 10">Bacterial outer membrane biogenesis; LPS core biosynthesis.</text>
</comment>
<dbReference type="GO" id="GO:0009245">
    <property type="term" value="P:lipid A biosynthetic process"/>
    <property type="evidence" value="ECO:0007669"/>
    <property type="project" value="TreeGrafter"/>
</dbReference>
<comment type="caution">
    <text evidence="12">The sequence shown here is derived from an EMBL/GenBank/DDBJ whole genome shotgun (WGS) entry which is preliminary data.</text>
</comment>
<dbReference type="InterPro" id="IPR038107">
    <property type="entry name" value="Glycos_transf_N_sf"/>
</dbReference>
<dbReference type="UniPathway" id="UPA00958"/>
<evidence type="ECO:0000256" key="4">
    <source>
        <dbReference type="ARBA" id="ARBA00019077"/>
    </source>
</evidence>
<name>A0A2W5RAD8_ANCNO</name>
<evidence type="ECO:0000256" key="8">
    <source>
        <dbReference type="PIRSR" id="PIRSR639901-1"/>
    </source>
</evidence>
<dbReference type="EC" id="2.4.99.12" evidence="3 10"/>
<dbReference type="InterPro" id="IPR007507">
    <property type="entry name" value="Glycos_transf_N"/>
</dbReference>
<evidence type="ECO:0000313" key="13">
    <source>
        <dbReference type="Proteomes" id="UP000248887"/>
    </source>
</evidence>
<reference evidence="12 13" key="1">
    <citation type="submission" date="2017-08" db="EMBL/GenBank/DDBJ databases">
        <title>Infants hospitalized years apart are colonized by the same room-sourced microbial strains.</title>
        <authorList>
            <person name="Brooks B."/>
            <person name="Olm M.R."/>
            <person name="Firek B.A."/>
            <person name="Baker R."/>
            <person name="Thomas B.C."/>
            <person name="Morowitz M.J."/>
            <person name="Banfield J.F."/>
        </authorList>
    </citation>
    <scope>NUCLEOTIDE SEQUENCE [LARGE SCALE GENOMIC DNA]</scope>
    <source>
        <strain evidence="12">S2_005_001_R2_27</strain>
    </source>
</reference>
<evidence type="ECO:0000256" key="5">
    <source>
        <dbReference type="ARBA" id="ARBA00022679"/>
    </source>
</evidence>
<dbReference type="PANTHER" id="PTHR42755:SF1">
    <property type="entry name" value="3-DEOXY-D-MANNO-OCTULOSONIC ACID TRANSFERASE, MITOCHONDRIAL-RELATED"/>
    <property type="match status" value="1"/>
</dbReference>
<comment type="function">
    <text evidence="1 10">Involved in lipopolysaccharide (LPS) biosynthesis. Catalyzes the transfer of 3-deoxy-D-manno-octulosonate (Kdo) residue(s) from CMP-Kdo to lipid IV(A), the tetraacyldisaccharide-1,4'-bisphosphate precursor of lipid A.</text>
</comment>
<dbReference type="FunFam" id="3.40.50.11720:FF:000001">
    <property type="entry name" value="3-deoxy-D-manno-octulosonic acid transferase"/>
    <property type="match status" value="1"/>
</dbReference>
<dbReference type="GO" id="GO:0005886">
    <property type="term" value="C:plasma membrane"/>
    <property type="evidence" value="ECO:0007669"/>
    <property type="project" value="UniProtKB-SubCell"/>
</dbReference>
<comment type="catalytic activity">
    <reaction evidence="7 10">
        <text>lipid IVA (E. coli) + CMP-3-deoxy-beta-D-manno-octulosonate = alpha-Kdo-(2-&gt;6)-lipid IVA (E. coli) + CMP + H(+)</text>
        <dbReference type="Rhea" id="RHEA:28066"/>
        <dbReference type="ChEBI" id="CHEBI:15378"/>
        <dbReference type="ChEBI" id="CHEBI:58603"/>
        <dbReference type="ChEBI" id="CHEBI:60364"/>
        <dbReference type="ChEBI" id="CHEBI:60377"/>
        <dbReference type="ChEBI" id="CHEBI:85987"/>
        <dbReference type="EC" id="2.4.99.12"/>
    </reaction>
</comment>
<dbReference type="Proteomes" id="UP000248887">
    <property type="component" value="Unassembled WGS sequence"/>
</dbReference>
<evidence type="ECO:0000256" key="1">
    <source>
        <dbReference type="ARBA" id="ARBA00003394"/>
    </source>
</evidence>
<keyword evidence="5 10" id="KW-0808">Transferase</keyword>
<feature type="site" description="Transition state stabilizer" evidence="9">
    <location>
        <position position="136"/>
    </location>
</feature>